<dbReference type="NCBIfam" id="NF046043">
    <property type="entry name" value="rep_init_NGO0469"/>
    <property type="match status" value="1"/>
</dbReference>
<keyword evidence="3" id="KW-1185">Reference proteome</keyword>
<dbReference type="Proteomes" id="UP000197361">
    <property type="component" value="Unassembled WGS sequence"/>
</dbReference>
<dbReference type="EMBL" id="NISK01000003">
    <property type="protein sequence ID" value="OWQ95764.1"/>
    <property type="molecule type" value="Genomic_DNA"/>
</dbReference>
<comment type="caution">
    <text evidence="2">The sequence shown here is derived from an EMBL/GenBank/DDBJ whole genome shotgun (WGS) entry which is preliminary data.</text>
</comment>
<dbReference type="AlphaFoldDB" id="A0A246JRX3"/>
<feature type="region of interest" description="Disordered" evidence="1">
    <location>
        <begin position="164"/>
        <end position="190"/>
    </location>
</feature>
<evidence type="ECO:0000313" key="3">
    <source>
        <dbReference type="Proteomes" id="UP000197361"/>
    </source>
</evidence>
<gene>
    <name evidence="2" type="ORF">CDQ92_13360</name>
</gene>
<sequence>MGTHFAVCDMVVDLGKQRTSYQGEESVKHQIYLRWQIPAERVEWKDGDGNQKEGPAVIGKTYTLSLGEKANLRKDLQAWRGKSFTEEELRGFDVAKLLGVPATLTVTHTEKNGRTYTNVASLGGIPKGMDKPSAENGVTLYDNDNAGTFENLPKWLREKITAQIDPGKVEDEGAGPRPFADDDLDDDVPF</sequence>
<reference evidence="2 3" key="1">
    <citation type="journal article" date="2010" name="Int. J. Syst. Evol. Microbiol.">
        <title>Sphingopyxis bauzanensis sp. nov., a psychrophilic bacterium isolated from soil.</title>
        <authorList>
            <person name="Zhang D.C."/>
            <person name="Liu H.C."/>
            <person name="Xin Y.H."/>
            <person name="Zhou Y.G."/>
            <person name="Schinner F."/>
            <person name="Margesin R."/>
        </authorList>
    </citation>
    <scope>NUCLEOTIDE SEQUENCE [LARGE SCALE GENOMIC DNA]</scope>
    <source>
        <strain evidence="2 3">DSM 22271</strain>
    </source>
</reference>
<evidence type="ECO:0000313" key="2">
    <source>
        <dbReference type="EMBL" id="OWQ95764.1"/>
    </source>
</evidence>
<accession>A0A246JRX3</accession>
<protein>
    <submittedName>
        <fullName evidence="2">Uncharacterized protein</fullName>
    </submittedName>
</protein>
<dbReference type="InterPro" id="IPR059222">
    <property type="entry name" value="NGO0469-like"/>
</dbReference>
<proteinExistence type="predicted"/>
<evidence type="ECO:0000256" key="1">
    <source>
        <dbReference type="SAM" id="MobiDB-lite"/>
    </source>
</evidence>
<feature type="compositionally biased region" description="Acidic residues" evidence="1">
    <location>
        <begin position="181"/>
        <end position="190"/>
    </location>
</feature>
<name>A0A246JRX3_9SPHN</name>
<organism evidence="2 3">
    <name type="scientific">Sphingopyxis bauzanensis</name>
    <dbReference type="NCBI Taxonomy" id="651663"/>
    <lineage>
        <taxon>Bacteria</taxon>
        <taxon>Pseudomonadati</taxon>
        <taxon>Pseudomonadota</taxon>
        <taxon>Alphaproteobacteria</taxon>
        <taxon>Sphingomonadales</taxon>
        <taxon>Sphingomonadaceae</taxon>
        <taxon>Sphingopyxis</taxon>
    </lineage>
</organism>